<evidence type="ECO:0000256" key="6">
    <source>
        <dbReference type="ARBA" id="ARBA00022982"/>
    </source>
</evidence>
<dbReference type="InterPro" id="IPR008254">
    <property type="entry name" value="Flavodoxin/NO_synth"/>
</dbReference>
<comment type="function">
    <text evidence="7">Low-potential electron donor to a number of redox enzymes.</text>
</comment>
<organism evidence="9 10">
    <name type="scientific">Parabacteroides goldsteinii DSM 19448 = WAL 12034</name>
    <dbReference type="NCBI Taxonomy" id="927665"/>
    <lineage>
        <taxon>Bacteria</taxon>
        <taxon>Pseudomonadati</taxon>
        <taxon>Bacteroidota</taxon>
        <taxon>Bacteroidia</taxon>
        <taxon>Bacteroidales</taxon>
        <taxon>Tannerellaceae</taxon>
        <taxon>Parabacteroides</taxon>
    </lineage>
</organism>
<dbReference type="NCBIfam" id="TIGR01752">
    <property type="entry name" value="flav_long"/>
    <property type="match status" value="1"/>
</dbReference>
<dbReference type="InterPro" id="IPR029039">
    <property type="entry name" value="Flavoprotein-like_sf"/>
</dbReference>
<keyword evidence="6 7" id="KW-0249">Electron transport</keyword>
<dbReference type="Pfam" id="PF00258">
    <property type="entry name" value="Flavodoxin_1"/>
    <property type="match status" value="1"/>
</dbReference>
<dbReference type="InterPro" id="IPR001226">
    <property type="entry name" value="Flavodoxin_CS"/>
</dbReference>
<dbReference type="Proteomes" id="UP000033047">
    <property type="component" value="Unassembled WGS sequence"/>
</dbReference>
<evidence type="ECO:0000256" key="7">
    <source>
        <dbReference type="PIRNR" id="PIRNR038996"/>
    </source>
</evidence>
<keyword evidence="3 7" id="KW-0813">Transport</keyword>
<dbReference type="PROSITE" id="PS00201">
    <property type="entry name" value="FLAVODOXIN"/>
    <property type="match status" value="1"/>
</dbReference>
<evidence type="ECO:0000256" key="5">
    <source>
        <dbReference type="ARBA" id="ARBA00022643"/>
    </source>
</evidence>
<keyword evidence="4 7" id="KW-0285">Flavoprotein</keyword>
<dbReference type="InterPro" id="IPR010086">
    <property type="entry name" value="Flavodoxin_lc"/>
</dbReference>
<dbReference type="PATRIC" id="fig|927665.4.peg.3690"/>
<name>A0A0F5IXN2_9BACT</name>
<dbReference type="SUPFAM" id="SSF52218">
    <property type="entry name" value="Flavoproteins"/>
    <property type="match status" value="1"/>
</dbReference>
<dbReference type="PANTHER" id="PTHR42809:SF1">
    <property type="entry name" value="FLAVODOXIN 1"/>
    <property type="match status" value="1"/>
</dbReference>
<keyword evidence="5 7" id="KW-0288">FMN</keyword>
<dbReference type="PIRSF" id="PIRSF038996">
    <property type="entry name" value="FldA"/>
    <property type="match status" value="1"/>
</dbReference>
<evidence type="ECO:0000259" key="8">
    <source>
        <dbReference type="PROSITE" id="PS50902"/>
    </source>
</evidence>
<dbReference type="AlphaFoldDB" id="A0A0F5IXN2"/>
<evidence type="ECO:0000256" key="2">
    <source>
        <dbReference type="ARBA" id="ARBA00005267"/>
    </source>
</evidence>
<dbReference type="GO" id="GO:0010181">
    <property type="term" value="F:FMN binding"/>
    <property type="evidence" value="ECO:0007669"/>
    <property type="project" value="UniProtKB-UniRule"/>
</dbReference>
<dbReference type="NCBIfam" id="NF006739">
    <property type="entry name" value="PRK09267.1-5"/>
    <property type="match status" value="1"/>
</dbReference>
<dbReference type="RefSeq" id="WP_046146994.1">
    <property type="nucleotide sequence ID" value="NZ_KQ033913.1"/>
</dbReference>
<feature type="domain" description="Flavodoxin-like" evidence="8">
    <location>
        <begin position="4"/>
        <end position="164"/>
    </location>
</feature>
<comment type="similarity">
    <text evidence="2 7">Belongs to the flavodoxin family.</text>
</comment>
<dbReference type="HOGENOM" id="CLU_051402_1_0_10"/>
<gene>
    <name evidence="9" type="ORF">HMPREF1535_03587</name>
</gene>
<dbReference type="GO" id="GO:0009055">
    <property type="term" value="F:electron transfer activity"/>
    <property type="evidence" value="ECO:0007669"/>
    <property type="project" value="UniProtKB-UniRule"/>
</dbReference>
<comment type="cofactor">
    <cofactor evidence="1 7">
        <name>FMN</name>
        <dbReference type="ChEBI" id="CHEBI:58210"/>
    </cofactor>
</comment>
<comment type="caution">
    <text evidence="9">The sequence shown here is derived from an EMBL/GenBank/DDBJ whole genome shotgun (WGS) entry which is preliminary data.</text>
</comment>
<protein>
    <recommendedName>
        <fullName evidence="7">Flavodoxin</fullName>
    </recommendedName>
</protein>
<evidence type="ECO:0000313" key="9">
    <source>
        <dbReference type="EMBL" id="KKB50238.1"/>
    </source>
</evidence>
<dbReference type="InterPro" id="IPR050619">
    <property type="entry name" value="Flavodoxin"/>
</dbReference>
<evidence type="ECO:0000313" key="10">
    <source>
        <dbReference type="Proteomes" id="UP000033047"/>
    </source>
</evidence>
<dbReference type="PANTHER" id="PTHR42809">
    <property type="entry name" value="FLAVODOXIN 2"/>
    <property type="match status" value="1"/>
</dbReference>
<reference evidence="9 10" key="1">
    <citation type="submission" date="2013-04" db="EMBL/GenBank/DDBJ databases">
        <title>The Genome Sequence of Parabacteroides goldsteinii DSM 19448.</title>
        <authorList>
            <consortium name="The Broad Institute Genomics Platform"/>
            <person name="Earl A."/>
            <person name="Ward D."/>
            <person name="Feldgarden M."/>
            <person name="Gevers D."/>
            <person name="Martens E."/>
            <person name="Sakamoto M."/>
            <person name="Benno Y."/>
            <person name="Song Y."/>
            <person name="Liu C."/>
            <person name="Lee J."/>
            <person name="Bolanos M."/>
            <person name="Vaisanen M.L."/>
            <person name="Finegold S.M."/>
            <person name="Walker B."/>
            <person name="Young S."/>
            <person name="Zeng Q."/>
            <person name="Gargeya S."/>
            <person name="Fitzgerald M."/>
            <person name="Haas B."/>
            <person name="Abouelleil A."/>
            <person name="Allen A.W."/>
            <person name="Alvarado L."/>
            <person name="Arachchi H.M."/>
            <person name="Berlin A.M."/>
            <person name="Chapman S.B."/>
            <person name="Gainer-Dewar J."/>
            <person name="Goldberg J."/>
            <person name="Griggs A."/>
            <person name="Gujja S."/>
            <person name="Hansen M."/>
            <person name="Howarth C."/>
            <person name="Imamovic A."/>
            <person name="Ireland A."/>
            <person name="Larimer J."/>
            <person name="McCowan C."/>
            <person name="Murphy C."/>
            <person name="Pearson M."/>
            <person name="Poon T.W."/>
            <person name="Priest M."/>
            <person name="Roberts A."/>
            <person name="Saif S."/>
            <person name="Shea T."/>
            <person name="Sisk P."/>
            <person name="Sykes S."/>
            <person name="Wortman J."/>
            <person name="Nusbaum C."/>
            <person name="Birren B."/>
        </authorList>
    </citation>
    <scope>NUCLEOTIDE SEQUENCE [LARGE SCALE GENOMIC DNA]</scope>
    <source>
        <strain evidence="9 10">DSM 19448</strain>
    </source>
</reference>
<sequence length="180" mass="19902">MKKIGLFYGTATAKTAAVAKKIKEAFGEDIVDIIPVEQSEEKEFNAYEYIIAGSSTWFDGELPTYWDETLPELTGLDLTGKKVALFGLGDQKKYPDNFADGIGILAKAFTDRGATLVGRTSPEGYHFNRSGALQNGQFLGLILDIENQSDKTDERVRKWVGQLKTEFEKGAPSSDEEFNC</sequence>
<dbReference type="PROSITE" id="PS50902">
    <property type="entry name" value="FLAVODOXIN_LIKE"/>
    <property type="match status" value="1"/>
</dbReference>
<dbReference type="Gene3D" id="3.40.50.360">
    <property type="match status" value="1"/>
</dbReference>
<proteinExistence type="inferred from homology"/>
<dbReference type="EMBL" id="AQHV01000016">
    <property type="protein sequence ID" value="KKB50238.1"/>
    <property type="molecule type" value="Genomic_DNA"/>
</dbReference>
<evidence type="ECO:0000256" key="4">
    <source>
        <dbReference type="ARBA" id="ARBA00022630"/>
    </source>
</evidence>
<evidence type="ECO:0000256" key="1">
    <source>
        <dbReference type="ARBA" id="ARBA00001917"/>
    </source>
</evidence>
<accession>A0A0F5IXN2</accession>
<evidence type="ECO:0000256" key="3">
    <source>
        <dbReference type="ARBA" id="ARBA00022448"/>
    </source>
</evidence>
<dbReference type="STRING" id="927665.HMPREF1535_03587"/>